<dbReference type="Gene3D" id="3.90.1200.10">
    <property type="match status" value="1"/>
</dbReference>
<proteinExistence type="predicted"/>
<dbReference type="GO" id="GO:0016301">
    <property type="term" value="F:kinase activity"/>
    <property type="evidence" value="ECO:0007669"/>
    <property type="project" value="UniProtKB-KW"/>
</dbReference>
<organism evidence="2 3">
    <name type="scientific">Streptomyces netropsis</name>
    <name type="common">Streptoverticillium netropsis</name>
    <dbReference type="NCBI Taxonomy" id="55404"/>
    <lineage>
        <taxon>Bacteria</taxon>
        <taxon>Bacillati</taxon>
        <taxon>Actinomycetota</taxon>
        <taxon>Actinomycetes</taxon>
        <taxon>Kitasatosporales</taxon>
        <taxon>Streptomycetaceae</taxon>
        <taxon>Streptomyces</taxon>
    </lineage>
</organism>
<dbReference type="Pfam" id="PF01636">
    <property type="entry name" value="APH"/>
    <property type="match status" value="1"/>
</dbReference>
<evidence type="ECO:0000313" key="3">
    <source>
        <dbReference type="Proteomes" id="UP000556436"/>
    </source>
</evidence>
<dbReference type="InterPro" id="IPR051678">
    <property type="entry name" value="AGP_Transferase"/>
</dbReference>
<reference evidence="2 3" key="1">
    <citation type="submission" date="2020-08" db="EMBL/GenBank/DDBJ databases">
        <title>Genomic Encyclopedia of Type Strains, Phase III (KMG-III): the genomes of soil and plant-associated and newly described type strains.</title>
        <authorList>
            <person name="Whitman W."/>
        </authorList>
    </citation>
    <scope>NUCLEOTIDE SEQUENCE [LARGE SCALE GENOMIC DNA]</scope>
    <source>
        <strain evidence="2 3">CECT 3265</strain>
    </source>
</reference>
<dbReference type="PANTHER" id="PTHR21310:SF40">
    <property type="entry name" value="AMINOGLYCOSIDE PHOSPHOTRANSFERASE DOMAIN-CONTAINING PROTEIN-RELATED"/>
    <property type="match status" value="1"/>
</dbReference>
<keyword evidence="2" id="KW-0418">Kinase</keyword>
<sequence length="333" mass="37726">MSGARRLVTSFRARRKIAHGTWGVGTGMSSDAARASEEGFTSARAARVMAAACRRAGLDHRDAELIRLGENALYRLASTPVIVRVARSAEYLSAARNEVAVSRWLAKEGLAAARVVDDLEQPLLIDGHPVTFWHLIREGDRKATYGELGAVLRDLHSLALPSDLKLPPYDIFGRTDLRIERAVGIPDDDREFLRSRERELRRKVTDLRFESPKGPVHGDAHVQNLMVDTSGTVILIDFEVFAFDHPEWDLKVTAVEHYSLGWQTDDQYADFVNAYGRDLRHWPGYSTLRDIQEFRMTTWLMQNAAESERVAAEYGRRISSLRDADAPRDWRPW</sequence>
<gene>
    <name evidence="2" type="ORF">FHS38_007005</name>
</gene>
<comment type="caution">
    <text evidence="2">The sequence shown here is derived from an EMBL/GenBank/DDBJ whole genome shotgun (WGS) entry which is preliminary data.</text>
</comment>
<protein>
    <submittedName>
        <fullName evidence="2">Aminoglycoside phosphotransferase (APT) family kinase protein</fullName>
    </submittedName>
</protein>
<evidence type="ECO:0000313" key="2">
    <source>
        <dbReference type="EMBL" id="MBB4890912.1"/>
    </source>
</evidence>
<dbReference type="EMBL" id="JACHJG010000029">
    <property type="protein sequence ID" value="MBB4890912.1"/>
    <property type="molecule type" value="Genomic_DNA"/>
</dbReference>
<name>A0A7W7PIC3_STRNE</name>
<dbReference type="PANTHER" id="PTHR21310">
    <property type="entry name" value="AMINOGLYCOSIDE PHOSPHOTRANSFERASE-RELATED-RELATED"/>
    <property type="match status" value="1"/>
</dbReference>
<keyword evidence="3" id="KW-1185">Reference proteome</keyword>
<dbReference type="InterPro" id="IPR011009">
    <property type="entry name" value="Kinase-like_dom_sf"/>
</dbReference>
<feature type="domain" description="Aminoglycoside phosphotransferase" evidence="1">
    <location>
        <begin position="73"/>
        <end position="283"/>
    </location>
</feature>
<dbReference type="InterPro" id="IPR002575">
    <property type="entry name" value="Aminoglycoside_PTrfase"/>
</dbReference>
<dbReference type="AlphaFoldDB" id="A0A7W7PIC3"/>
<keyword evidence="2" id="KW-0808">Transferase</keyword>
<dbReference type="Proteomes" id="UP000556436">
    <property type="component" value="Unassembled WGS sequence"/>
</dbReference>
<dbReference type="SUPFAM" id="SSF56112">
    <property type="entry name" value="Protein kinase-like (PK-like)"/>
    <property type="match status" value="1"/>
</dbReference>
<accession>A0A7W7PIC3</accession>
<evidence type="ECO:0000259" key="1">
    <source>
        <dbReference type="Pfam" id="PF01636"/>
    </source>
</evidence>